<comment type="caution">
    <text evidence="3">The sequence shown here is derived from an EMBL/GenBank/DDBJ whole genome shotgun (WGS) entry which is preliminary data.</text>
</comment>
<evidence type="ECO:0000256" key="1">
    <source>
        <dbReference type="SAM" id="Coils"/>
    </source>
</evidence>
<feature type="coiled-coil region" evidence="1">
    <location>
        <begin position="131"/>
        <end position="172"/>
    </location>
</feature>
<reference evidence="3" key="2">
    <citation type="submission" date="2021-08" db="EMBL/GenBank/DDBJ databases">
        <authorList>
            <person name="Gostincar C."/>
            <person name="Sun X."/>
            <person name="Song Z."/>
            <person name="Gunde-Cimerman N."/>
        </authorList>
    </citation>
    <scope>NUCLEOTIDE SEQUENCE</scope>
    <source>
        <strain evidence="3">EXF-9298</strain>
    </source>
</reference>
<sequence length="557" mass="63975">MSKANSSHQMGYDTPASWSPARNENTTIRHDIEVIPKALENFVVAISQHNQTAQHLKNVEADYKDMLPKYTDFPSLGTQKTTRLKLAREDLDITQARTKEATSILLEALRGYFPGQVDVASHQDCVSRSELSAIKEQFRTESHELEQLRAENREMKRRLDRLEDHFNREVNSAKRSEDRIFKLEDISRTTTTAVELATKNYKSLYDQTSKDRLSYRERFSTLEVGMDKNKTRCKETDQAIGSIRSSLDNHIGKSKVTHQEQAQNIDLCKSRVEEMQQKLDVEVESKFRDNSEILTATRKDMKELKEHPAFSSRLPVLCPPAAPTSISIDPVEVESRLKAVEQRVQILDEGTWKEKMLFADELDKLRPKLDNLQVELSKIQDKDRDEIPGKKGLAEEELEKFTAWKDLKSRVEGLASNVNDLSANSTRLEELTLNTKSDLQSAINEVKQVTLQGVPETLKPQLEYISKTVENHIDLLQRHEIRLNSVTTDELCKMMESQWRVMYGVPAELRGLIQRQANLESVTMRSCDDLNKKVTEMNMKYEGMAMEFKNLVKRTVG</sequence>
<dbReference type="AlphaFoldDB" id="A0A9P8FQC6"/>
<gene>
    <name evidence="3" type="ORF">KCU98_g7788</name>
</gene>
<feature type="region of interest" description="Disordered" evidence="2">
    <location>
        <begin position="1"/>
        <end position="23"/>
    </location>
</feature>
<dbReference type="EMBL" id="JAHFXS010000912">
    <property type="protein sequence ID" value="KAG9980977.1"/>
    <property type="molecule type" value="Genomic_DNA"/>
</dbReference>
<evidence type="ECO:0000256" key="2">
    <source>
        <dbReference type="SAM" id="MobiDB-lite"/>
    </source>
</evidence>
<feature type="non-terminal residue" evidence="3">
    <location>
        <position position="557"/>
    </location>
</feature>
<proteinExistence type="predicted"/>
<evidence type="ECO:0000313" key="3">
    <source>
        <dbReference type="EMBL" id="KAG9980977.1"/>
    </source>
</evidence>
<name>A0A9P8FQC6_AURME</name>
<keyword evidence="4" id="KW-1185">Reference proteome</keyword>
<accession>A0A9P8FQC6</accession>
<evidence type="ECO:0000313" key="4">
    <source>
        <dbReference type="Proteomes" id="UP000729357"/>
    </source>
</evidence>
<keyword evidence="1" id="KW-0175">Coiled coil</keyword>
<reference evidence="3" key="1">
    <citation type="journal article" date="2021" name="J Fungi (Basel)">
        <title>Virulence traits and population genomics of the black yeast Aureobasidium melanogenum.</title>
        <authorList>
            <person name="Cernosa A."/>
            <person name="Sun X."/>
            <person name="Gostincar C."/>
            <person name="Fang C."/>
            <person name="Gunde-Cimerman N."/>
            <person name="Song Z."/>
        </authorList>
    </citation>
    <scope>NUCLEOTIDE SEQUENCE</scope>
    <source>
        <strain evidence="3">EXF-9298</strain>
    </source>
</reference>
<organism evidence="3 4">
    <name type="scientific">Aureobasidium melanogenum</name>
    <name type="common">Aureobasidium pullulans var. melanogenum</name>
    <dbReference type="NCBI Taxonomy" id="46634"/>
    <lineage>
        <taxon>Eukaryota</taxon>
        <taxon>Fungi</taxon>
        <taxon>Dikarya</taxon>
        <taxon>Ascomycota</taxon>
        <taxon>Pezizomycotina</taxon>
        <taxon>Dothideomycetes</taxon>
        <taxon>Dothideomycetidae</taxon>
        <taxon>Dothideales</taxon>
        <taxon>Saccotheciaceae</taxon>
        <taxon>Aureobasidium</taxon>
    </lineage>
</organism>
<protein>
    <submittedName>
        <fullName evidence="3">Uncharacterized protein</fullName>
    </submittedName>
</protein>
<dbReference type="Proteomes" id="UP000729357">
    <property type="component" value="Unassembled WGS sequence"/>
</dbReference>